<protein>
    <recommendedName>
        <fullName evidence="1">RmlD-like substrate binding domain-containing protein</fullName>
    </recommendedName>
</protein>
<proteinExistence type="predicted"/>
<organism evidence="2 3">
    <name type="scientific">Pseudoalteromonas amylolytica</name>
    <dbReference type="NCBI Taxonomy" id="1859457"/>
    <lineage>
        <taxon>Bacteria</taxon>
        <taxon>Pseudomonadati</taxon>
        <taxon>Pseudomonadota</taxon>
        <taxon>Gammaproteobacteria</taxon>
        <taxon>Alteromonadales</taxon>
        <taxon>Pseudoalteromonadaceae</taxon>
        <taxon>Pseudoalteromonas</taxon>
    </lineage>
</organism>
<feature type="domain" description="RmlD-like substrate binding" evidence="1">
    <location>
        <begin position="5"/>
        <end position="247"/>
    </location>
</feature>
<reference evidence="2 3" key="1">
    <citation type="submission" date="2016-09" db="EMBL/GenBank/DDBJ databases">
        <title>Pseudoalteromonas amylolytica sp. nov., isolated from the surface seawater.</title>
        <authorList>
            <person name="Wu Y.-H."/>
            <person name="Cheng H."/>
            <person name="Jin X.-B."/>
            <person name="Wang C.-S."/>
            <person name="Xu X.-W."/>
        </authorList>
    </citation>
    <scope>NUCLEOTIDE SEQUENCE [LARGE SCALE GENOMIC DNA]</scope>
    <source>
        <strain evidence="2 3">JW1</strain>
    </source>
</reference>
<dbReference type="Gene3D" id="3.40.50.720">
    <property type="entry name" value="NAD(P)-binding Rossmann-like Domain"/>
    <property type="match status" value="1"/>
</dbReference>
<dbReference type="STRING" id="1859457.BET10_08995"/>
<dbReference type="AlphaFoldDB" id="A0A1S1MVQ0"/>
<evidence type="ECO:0000313" key="3">
    <source>
        <dbReference type="Proteomes" id="UP000179786"/>
    </source>
</evidence>
<keyword evidence="3" id="KW-1185">Reference proteome</keyword>
<evidence type="ECO:0000313" key="2">
    <source>
        <dbReference type="EMBL" id="OHU90999.1"/>
    </source>
</evidence>
<dbReference type="SUPFAM" id="SSF51735">
    <property type="entry name" value="NAD(P)-binding Rossmann-fold domains"/>
    <property type="match status" value="1"/>
</dbReference>
<dbReference type="EMBL" id="MKJU01000025">
    <property type="protein sequence ID" value="OHU90999.1"/>
    <property type="molecule type" value="Genomic_DNA"/>
</dbReference>
<dbReference type="Gene3D" id="3.90.25.10">
    <property type="entry name" value="UDP-galactose 4-epimerase, domain 1"/>
    <property type="match status" value="1"/>
</dbReference>
<dbReference type="PANTHER" id="PTHR43242">
    <property type="entry name" value="NAD(P)-BINDING ROSSMANN-FOLD SUPERFAMILY PROTEIN"/>
    <property type="match status" value="1"/>
</dbReference>
<dbReference type="Pfam" id="PF04321">
    <property type="entry name" value="RmlD_sub_bind"/>
    <property type="match status" value="1"/>
</dbReference>
<dbReference type="InterPro" id="IPR036291">
    <property type="entry name" value="NAD(P)-bd_dom_sf"/>
</dbReference>
<dbReference type="Proteomes" id="UP000179786">
    <property type="component" value="Unassembled WGS sequence"/>
</dbReference>
<dbReference type="InterPro" id="IPR029903">
    <property type="entry name" value="RmlD-like-bd"/>
</dbReference>
<accession>A0A1S1MVQ0</accession>
<gene>
    <name evidence="2" type="ORF">BET10_08995</name>
</gene>
<dbReference type="OrthoDB" id="6295436at2"/>
<comment type="caution">
    <text evidence="2">The sequence shown here is derived from an EMBL/GenBank/DDBJ whole genome shotgun (WGS) entry which is preliminary data.</text>
</comment>
<evidence type="ECO:0000259" key="1">
    <source>
        <dbReference type="Pfam" id="PF04321"/>
    </source>
</evidence>
<dbReference type="PANTHER" id="PTHR43242:SF1">
    <property type="entry name" value="NAD(P)-BINDING ROSSMANN-FOLD SUPERFAMILY PROTEIN"/>
    <property type="match status" value="1"/>
</dbReference>
<name>A0A1S1MVQ0_9GAMM</name>
<sequence length="285" mass="32271">MSKSKTLIIGGDAALGRYLCQQDNTLRYTSRRNTPGAITFDLAKPEHFDSLNHFIKSERIQNVVVLAGITSIKLCEQQREYSEFINVERTKLLLDMLHTAGCFSIFLSTNHVFSCNKAYTPWNEPSSPCSVYGRQKHQVEQFIQSHDLNTMVVRPSKILTKPFQLIDNMVNTLIQQQTFDAFDDHYFSPISAPFIARHINTILNKQTSGIVQISGAQDICYYEFLKKVAGMLNLNANLINPIKAATKGVLATKFGTLQPYTPYQETTSSQSIEDAINDYHYLGER</sequence>
<dbReference type="RefSeq" id="WP_070984454.1">
    <property type="nucleotide sequence ID" value="NZ_MKJU01000025.1"/>
</dbReference>